<dbReference type="EMBL" id="KQ086175">
    <property type="protein sequence ID" value="KLO06891.1"/>
    <property type="molecule type" value="Genomic_DNA"/>
</dbReference>
<evidence type="ECO:0000313" key="3">
    <source>
        <dbReference type="Proteomes" id="UP000053477"/>
    </source>
</evidence>
<reference evidence="2 3" key="1">
    <citation type="submission" date="2015-04" db="EMBL/GenBank/DDBJ databases">
        <title>Complete genome sequence of Schizopora paradoxa KUC8140, a cosmopolitan wood degrader in East Asia.</title>
        <authorList>
            <consortium name="DOE Joint Genome Institute"/>
            <person name="Min B."/>
            <person name="Park H."/>
            <person name="Jang Y."/>
            <person name="Kim J.-J."/>
            <person name="Kim K.H."/>
            <person name="Pangilinan J."/>
            <person name="Lipzen A."/>
            <person name="Riley R."/>
            <person name="Grigoriev I.V."/>
            <person name="Spatafora J.W."/>
            <person name="Choi I.-G."/>
        </authorList>
    </citation>
    <scope>NUCLEOTIDE SEQUENCE [LARGE SCALE GENOMIC DNA]</scope>
    <source>
        <strain evidence="2 3">KUC8140</strain>
    </source>
</reference>
<dbReference type="AlphaFoldDB" id="A0A0H2RPX8"/>
<organism evidence="2 3">
    <name type="scientific">Schizopora paradoxa</name>
    <dbReference type="NCBI Taxonomy" id="27342"/>
    <lineage>
        <taxon>Eukaryota</taxon>
        <taxon>Fungi</taxon>
        <taxon>Dikarya</taxon>
        <taxon>Basidiomycota</taxon>
        <taxon>Agaricomycotina</taxon>
        <taxon>Agaricomycetes</taxon>
        <taxon>Hymenochaetales</taxon>
        <taxon>Schizoporaceae</taxon>
        <taxon>Schizopora</taxon>
    </lineage>
</organism>
<dbReference type="Proteomes" id="UP000053477">
    <property type="component" value="Unassembled WGS sequence"/>
</dbReference>
<gene>
    <name evidence="2" type="ORF">SCHPADRAFT_675098</name>
</gene>
<protein>
    <submittedName>
        <fullName evidence="2">Uncharacterized protein</fullName>
    </submittedName>
</protein>
<feature type="compositionally biased region" description="Low complexity" evidence="1">
    <location>
        <begin position="1"/>
        <end position="12"/>
    </location>
</feature>
<feature type="region of interest" description="Disordered" evidence="1">
    <location>
        <begin position="101"/>
        <end position="135"/>
    </location>
</feature>
<proteinExistence type="predicted"/>
<dbReference type="InParanoid" id="A0A0H2RPX8"/>
<accession>A0A0H2RPX8</accession>
<evidence type="ECO:0000256" key="1">
    <source>
        <dbReference type="SAM" id="MobiDB-lite"/>
    </source>
</evidence>
<keyword evidence="3" id="KW-1185">Reference proteome</keyword>
<feature type="compositionally biased region" description="Polar residues" evidence="1">
    <location>
        <begin position="116"/>
        <end position="129"/>
    </location>
</feature>
<name>A0A0H2RPX8_9AGAM</name>
<sequence length="314" mass="34247">MSDSSPNDSSPSTPEGGQSSPPVLTGASGSNNVSLDINDQTPLIEILEKVEKDLGDHFMQALHRLDTAFTLPEAAIKLSKGLHAWREEVVLLFPCRKGKSSAAQRKPITPDKAGDSQRNASTKDSSGSAGTKPDALSDGLGLRLIKRTRPHLGVRFVSKRGQLVDNQTWAGFLEASKTLSRNFLRFLSALHYLSECQRTWCATATGEIVVTLEEMCVALRSVAEDKSPPLSNLAPEKTPVKKGSRNPKKDSDLRTFIAVRLHVCQVQLSNLLEAMGDYERNEINHIRGIQNRAFDGLRNVTTVSTFFAGVIGEP</sequence>
<evidence type="ECO:0000313" key="2">
    <source>
        <dbReference type="EMBL" id="KLO06891.1"/>
    </source>
</evidence>
<feature type="region of interest" description="Disordered" evidence="1">
    <location>
        <begin position="1"/>
        <end position="36"/>
    </location>
</feature>
<feature type="region of interest" description="Disordered" evidence="1">
    <location>
        <begin position="226"/>
        <end position="249"/>
    </location>
</feature>
<feature type="compositionally biased region" description="Polar residues" evidence="1">
    <location>
        <begin position="13"/>
        <end position="36"/>
    </location>
</feature>